<accession>A0AAP0CY46</accession>
<gene>
    <name evidence="2" type="ORF">SSX86_019998</name>
</gene>
<organism evidence="2 3">
    <name type="scientific">Deinandra increscens subsp. villosa</name>
    <dbReference type="NCBI Taxonomy" id="3103831"/>
    <lineage>
        <taxon>Eukaryota</taxon>
        <taxon>Viridiplantae</taxon>
        <taxon>Streptophyta</taxon>
        <taxon>Embryophyta</taxon>
        <taxon>Tracheophyta</taxon>
        <taxon>Spermatophyta</taxon>
        <taxon>Magnoliopsida</taxon>
        <taxon>eudicotyledons</taxon>
        <taxon>Gunneridae</taxon>
        <taxon>Pentapetalae</taxon>
        <taxon>asterids</taxon>
        <taxon>campanulids</taxon>
        <taxon>Asterales</taxon>
        <taxon>Asteraceae</taxon>
        <taxon>Asteroideae</taxon>
        <taxon>Heliantheae alliance</taxon>
        <taxon>Madieae</taxon>
        <taxon>Madiinae</taxon>
        <taxon>Deinandra</taxon>
    </lineage>
</organism>
<comment type="caution">
    <text evidence="2">The sequence shown here is derived from an EMBL/GenBank/DDBJ whole genome shotgun (WGS) entry which is preliminary data.</text>
</comment>
<evidence type="ECO:0000256" key="1">
    <source>
        <dbReference type="SAM" id="Phobius"/>
    </source>
</evidence>
<dbReference type="Pfam" id="PF15938">
    <property type="entry name" value="DUF4750"/>
    <property type="match status" value="1"/>
</dbReference>
<dbReference type="InterPro" id="IPR031851">
    <property type="entry name" value="DUF4750"/>
</dbReference>
<proteinExistence type="predicted"/>
<dbReference type="PANTHER" id="PTHR37192">
    <property type="entry name" value="TRANSMEMBRANE PROTEIN"/>
    <property type="match status" value="1"/>
</dbReference>
<protein>
    <submittedName>
        <fullName evidence="2">Uncharacterized protein</fullName>
    </submittedName>
</protein>
<dbReference type="PANTHER" id="PTHR37192:SF2">
    <property type="entry name" value="TRANSMEMBRANE PROTEIN"/>
    <property type="match status" value="1"/>
</dbReference>
<reference evidence="2 3" key="1">
    <citation type="submission" date="2024-04" db="EMBL/GenBank/DDBJ databases">
        <title>The reference genome of an endangered Asteraceae, Deinandra increscens subsp. villosa, native to the Central Coast of California.</title>
        <authorList>
            <person name="Guilliams M."/>
            <person name="Hasenstab-Lehman K."/>
            <person name="Meyer R."/>
            <person name="Mcevoy S."/>
        </authorList>
    </citation>
    <scope>NUCLEOTIDE SEQUENCE [LARGE SCALE GENOMIC DNA]</scope>
    <source>
        <tissue evidence="2">Leaf</tissue>
    </source>
</reference>
<keyword evidence="1" id="KW-0812">Transmembrane</keyword>
<dbReference type="Proteomes" id="UP001408789">
    <property type="component" value="Unassembled WGS sequence"/>
</dbReference>
<dbReference type="AlphaFoldDB" id="A0AAP0CY46"/>
<dbReference type="EMBL" id="JBCNJP010000019">
    <property type="protein sequence ID" value="KAK9062808.1"/>
    <property type="molecule type" value="Genomic_DNA"/>
</dbReference>
<sequence length="92" mass="10567">MESSVGCLLAYSDRLNLFILRPLLAFSFVLSLLVLGWFLAWKLLLVHIPLVQEIFGLKKKHHLPKPLTRHRFSRFYNTLSLNNNNSSNVSAS</sequence>
<name>A0AAP0CY46_9ASTR</name>
<evidence type="ECO:0000313" key="2">
    <source>
        <dbReference type="EMBL" id="KAK9062808.1"/>
    </source>
</evidence>
<keyword evidence="3" id="KW-1185">Reference proteome</keyword>
<keyword evidence="1" id="KW-1133">Transmembrane helix</keyword>
<evidence type="ECO:0000313" key="3">
    <source>
        <dbReference type="Proteomes" id="UP001408789"/>
    </source>
</evidence>
<keyword evidence="1" id="KW-0472">Membrane</keyword>
<feature type="transmembrane region" description="Helical" evidence="1">
    <location>
        <begin position="18"/>
        <end position="40"/>
    </location>
</feature>